<sequence>MSSSSEIIIFDPFSGASGDMVIGSLLGLGANSQLVKDVMESTADVSVSISRTTRAHICATRVEVDEVKNSHSKLTYNRMIEIICSAGLPGVVKDDALGILEIIGRSESEVHNTPLSKLHLHEIGQQDAIADIVGAATAFHSLELTDPQLYCMQVCVGGGYVHSVHGKLPVPAPATLNILNSSGLIWRGGPVEHELLTPTGAAILAYLTQRYGTSCTFYPQMRSIRTGYGAGAKDPDVPNVLRTVVGEATNQLKVDHIEMLETNVDDVTGEVLGFLIHELLDEGALDVSVIPATMKKGRSGHLIKVICRAVDSNRLAYRIMAETGSLGVRMVPVKHRLTANRKMMNVDIRVAGVTHCVRVKVASDNHGNIINISAEFDDCAKIARKTGHQVKKIMHEAQEAARERMN</sequence>
<dbReference type="EMBL" id="QYBA01000221">
    <property type="protein sequence ID" value="TKY91295.1"/>
    <property type="molecule type" value="Genomic_DNA"/>
</dbReference>
<comment type="caution">
    <text evidence="1">The sequence shown here is derived from an EMBL/GenBank/DDBJ whole genome shotgun (WGS) entry which is preliminary data.</text>
</comment>
<accession>A0AC61S9T9</accession>
<protein>
    <submittedName>
        <fullName evidence="1">Nickel pincer cofactor biosynthesis protein LarC</fullName>
    </submittedName>
</protein>
<reference evidence="1" key="1">
    <citation type="submission" date="2018-09" db="EMBL/GenBank/DDBJ databases">
        <title>A genomic encyclopedia of anaerobic methanotrophic archaea.</title>
        <authorList>
            <person name="Skennerton C.T."/>
            <person name="Chadwick G.L."/>
            <person name="Laso-Perez R."/>
            <person name="Leu A.O."/>
            <person name="Speth D.R."/>
            <person name="Yu H."/>
            <person name="Morgan-Lang C."/>
            <person name="Hatzenpichler R."/>
            <person name="Goudeau D."/>
            <person name="Malmstrom R."/>
            <person name="Woyke T."/>
            <person name="Hallam S."/>
            <person name="Tyson G.W."/>
            <person name="Wegener G."/>
            <person name="Boetius A."/>
            <person name="Orphan V.J."/>
        </authorList>
    </citation>
    <scope>NUCLEOTIDE SEQUENCE</scope>
    <source>
        <strain evidence="1">CONS3730D10UFb2</strain>
    </source>
</reference>
<organism evidence="1 2">
    <name type="scientific">Candidatus Methanomarinus sp</name>
    <dbReference type="NCBI Taxonomy" id="3386244"/>
    <lineage>
        <taxon>Archaea</taxon>
        <taxon>Methanobacteriati</taxon>
        <taxon>Methanobacteriota</taxon>
        <taxon>Stenosarchaea group</taxon>
        <taxon>Methanomicrobia</taxon>
        <taxon>Methanosarcinales</taxon>
        <taxon>ANME-2 cluster</taxon>
        <taxon>Candidatus Methanocomedenaceae</taxon>
        <taxon>Candidatus Methanomarinus</taxon>
    </lineage>
</organism>
<evidence type="ECO:0000313" key="2">
    <source>
        <dbReference type="Proteomes" id="UP000315423"/>
    </source>
</evidence>
<evidence type="ECO:0000313" key="1">
    <source>
        <dbReference type="EMBL" id="TKY91295.1"/>
    </source>
</evidence>
<name>A0AC61S9T9_9EURY</name>
<proteinExistence type="predicted"/>
<gene>
    <name evidence="1" type="primary">larC</name>
    <name evidence="1" type="ORF">C5S46_06565</name>
</gene>
<dbReference type="Proteomes" id="UP000315423">
    <property type="component" value="Unassembled WGS sequence"/>
</dbReference>